<sequence>MSALPGFPWPTPTPTITILAAQSHIPAPRPPLSTPVAASWSGSSSSFSSALAPVSSFRPLAPVSSLLSVALCTSAPSSTPTSTGVAQPEDGRAHGPRRSAAVVAAAVVASVVFALVCLAVWKLWRTKGSGAGRGCLSLRSRFWAVKGDVESQDVEKGVGREEAMHGGAAGPACTSLVPAGPGVHPGFDSAGGSGVLGCARVLETRRFGGGDGGRGELSPRDTSAADVLDLSAGVVCEGLVDVPLVEGLELEPAGGKAGGGLGSGVGAWDELGKFYGWSGQG</sequence>
<keyword evidence="1" id="KW-1133">Transmembrane helix</keyword>
<gene>
    <name evidence="2" type="ORF">K505DRAFT_420560</name>
</gene>
<dbReference type="Proteomes" id="UP000799757">
    <property type="component" value="Unassembled WGS sequence"/>
</dbReference>
<protein>
    <submittedName>
        <fullName evidence="2">Uncharacterized protein</fullName>
    </submittedName>
</protein>
<keyword evidence="1" id="KW-0812">Transmembrane</keyword>
<name>A0A6A6X055_9PLEO</name>
<dbReference type="AlphaFoldDB" id="A0A6A6X055"/>
<accession>A0A6A6X055</accession>
<evidence type="ECO:0000313" key="2">
    <source>
        <dbReference type="EMBL" id="KAF2789307.1"/>
    </source>
</evidence>
<keyword evidence="3" id="KW-1185">Reference proteome</keyword>
<reference evidence="2" key="1">
    <citation type="journal article" date="2020" name="Stud. Mycol.">
        <title>101 Dothideomycetes genomes: a test case for predicting lifestyles and emergence of pathogens.</title>
        <authorList>
            <person name="Haridas S."/>
            <person name="Albert R."/>
            <person name="Binder M."/>
            <person name="Bloem J."/>
            <person name="Labutti K."/>
            <person name="Salamov A."/>
            <person name="Andreopoulos B."/>
            <person name="Baker S."/>
            <person name="Barry K."/>
            <person name="Bills G."/>
            <person name="Bluhm B."/>
            <person name="Cannon C."/>
            <person name="Castanera R."/>
            <person name="Culley D."/>
            <person name="Daum C."/>
            <person name="Ezra D."/>
            <person name="Gonzalez J."/>
            <person name="Henrissat B."/>
            <person name="Kuo A."/>
            <person name="Liang C."/>
            <person name="Lipzen A."/>
            <person name="Lutzoni F."/>
            <person name="Magnuson J."/>
            <person name="Mondo S."/>
            <person name="Nolan M."/>
            <person name="Ohm R."/>
            <person name="Pangilinan J."/>
            <person name="Park H.-J."/>
            <person name="Ramirez L."/>
            <person name="Alfaro M."/>
            <person name="Sun H."/>
            <person name="Tritt A."/>
            <person name="Yoshinaga Y."/>
            <person name="Zwiers L.-H."/>
            <person name="Turgeon B."/>
            <person name="Goodwin S."/>
            <person name="Spatafora J."/>
            <person name="Crous P."/>
            <person name="Grigoriev I."/>
        </authorList>
    </citation>
    <scope>NUCLEOTIDE SEQUENCE</scope>
    <source>
        <strain evidence="2">CBS 109.77</strain>
    </source>
</reference>
<proteinExistence type="predicted"/>
<evidence type="ECO:0000313" key="3">
    <source>
        <dbReference type="Proteomes" id="UP000799757"/>
    </source>
</evidence>
<feature type="transmembrane region" description="Helical" evidence="1">
    <location>
        <begin position="100"/>
        <end position="124"/>
    </location>
</feature>
<dbReference type="EMBL" id="MU002147">
    <property type="protein sequence ID" value="KAF2789307.1"/>
    <property type="molecule type" value="Genomic_DNA"/>
</dbReference>
<keyword evidence="1" id="KW-0472">Membrane</keyword>
<organism evidence="2 3">
    <name type="scientific">Melanomma pulvis-pyrius CBS 109.77</name>
    <dbReference type="NCBI Taxonomy" id="1314802"/>
    <lineage>
        <taxon>Eukaryota</taxon>
        <taxon>Fungi</taxon>
        <taxon>Dikarya</taxon>
        <taxon>Ascomycota</taxon>
        <taxon>Pezizomycotina</taxon>
        <taxon>Dothideomycetes</taxon>
        <taxon>Pleosporomycetidae</taxon>
        <taxon>Pleosporales</taxon>
        <taxon>Melanommataceae</taxon>
        <taxon>Melanomma</taxon>
    </lineage>
</organism>
<evidence type="ECO:0000256" key="1">
    <source>
        <dbReference type="SAM" id="Phobius"/>
    </source>
</evidence>